<comment type="subcellular location">
    <subcellularLocation>
        <location evidence="1">Membrane</location>
        <topology evidence="1">Single-pass type I membrane protein</topology>
    </subcellularLocation>
</comment>
<organism evidence="12 13">
    <name type="scientific">Candidula unifasciata</name>
    <dbReference type="NCBI Taxonomy" id="100452"/>
    <lineage>
        <taxon>Eukaryota</taxon>
        <taxon>Metazoa</taxon>
        <taxon>Spiralia</taxon>
        <taxon>Lophotrochozoa</taxon>
        <taxon>Mollusca</taxon>
        <taxon>Gastropoda</taxon>
        <taxon>Heterobranchia</taxon>
        <taxon>Euthyneura</taxon>
        <taxon>Panpulmonata</taxon>
        <taxon>Eupulmonata</taxon>
        <taxon>Stylommatophora</taxon>
        <taxon>Helicina</taxon>
        <taxon>Helicoidea</taxon>
        <taxon>Geomitridae</taxon>
        <taxon>Candidula</taxon>
    </lineage>
</organism>
<keyword evidence="2 10" id="KW-0812">Transmembrane</keyword>
<dbReference type="GO" id="GO:0000166">
    <property type="term" value="F:nucleotide binding"/>
    <property type="evidence" value="ECO:0007669"/>
    <property type="project" value="UniProtKB-KW"/>
</dbReference>
<dbReference type="GO" id="GO:0004016">
    <property type="term" value="F:adenylate cyclase activity"/>
    <property type="evidence" value="ECO:0007669"/>
    <property type="project" value="TreeGrafter"/>
</dbReference>
<dbReference type="Pfam" id="PF01094">
    <property type="entry name" value="ANF_receptor"/>
    <property type="match status" value="1"/>
</dbReference>
<dbReference type="SUPFAM" id="SSF53822">
    <property type="entry name" value="Periplasmic binding protein-like I"/>
    <property type="match status" value="1"/>
</dbReference>
<dbReference type="AlphaFoldDB" id="A0A8S3YVU8"/>
<dbReference type="GO" id="GO:0005886">
    <property type="term" value="C:plasma membrane"/>
    <property type="evidence" value="ECO:0007669"/>
    <property type="project" value="TreeGrafter"/>
</dbReference>
<evidence type="ECO:0000256" key="2">
    <source>
        <dbReference type="ARBA" id="ARBA00022692"/>
    </source>
</evidence>
<keyword evidence="5 10" id="KW-1133">Transmembrane helix</keyword>
<dbReference type="PRINTS" id="PR00255">
    <property type="entry name" value="NATPEPTIDER"/>
</dbReference>
<keyword evidence="6 10" id="KW-0472">Membrane</keyword>
<reference evidence="12" key="1">
    <citation type="submission" date="2021-04" db="EMBL/GenBank/DDBJ databases">
        <authorList>
            <consortium name="Molecular Ecology Group"/>
        </authorList>
    </citation>
    <scope>NUCLEOTIDE SEQUENCE</scope>
</reference>
<evidence type="ECO:0000256" key="1">
    <source>
        <dbReference type="ARBA" id="ARBA00004479"/>
    </source>
</evidence>
<evidence type="ECO:0000256" key="3">
    <source>
        <dbReference type="ARBA" id="ARBA00022729"/>
    </source>
</evidence>
<gene>
    <name evidence="12" type="ORF">CUNI_LOCUS6612</name>
</gene>
<sequence length="321" mass="36637">DKDYYQLKTYELNPTKQNIDDYSWRLKDAASKARVFILLIEDKILRDVILEAHSLGYATSGEFVFIVIIGITDVPNDKKIWKAGQDTDETVRQALAHALFPYVNDSWGTLPPNLSREIKDRASRDYSFNTNKEPDASLARYYDAVSMYATVVNETIAEGGNPYDGLAITKRIWNRTFPGLLERVTVNEVGDSDSDVMISAINPTTQKLQQYALLDSETKSLIFLQNKPFPWPLNNGISPADEPVCGYMRDRCSDKEHTEIMRGVGGFFAVVTVVGLVVSAVMFRRWKKFSNKDLWWWKIAYADLILTDRKFLRSMPSFNSK</sequence>
<dbReference type="InterPro" id="IPR028082">
    <property type="entry name" value="Peripla_BP_I"/>
</dbReference>
<evidence type="ECO:0000256" key="8">
    <source>
        <dbReference type="ARBA" id="ARBA00023180"/>
    </source>
</evidence>
<evidence type="ECO:0000313" key="12">
    <source>
        <dbReference type="EMBL" id="CAG5121054.1"/>
    </source>
</evidence>
<evidence type="ECO:0000256" key="7">
    <source>
        <dbReference type="ARBA" id="ARBA00023170"/>
    </source>
</evidence>
<keyword evidence="8" id="KW-0325">Glycoprotein</keyword>
<proteinExistence type="predicted"/>
<dbReference type="Gene3D" id="3.40.50.2300">
    <property type="match status" value="1"/>
</dbReference>
<dbReference type="PANTHER" id="PTHR11920">
    <property type="entry name" value="GUANYLYL CYCLASE"/>
    <property type="match status" value="1"/>
</dbReference>
<dbReference type="EMBL" id="CAJHNH020001014">
    <property type="protein sequence ID" value="CAG5121054.1"/>
    <property type="molecule type" value="Genomic_DNA"/>
</dbReference>
<feature type="non-terminal residue" evidence="12">
    <location>
        <position position="1"/>
    </location>
</feature>
<feature type="domain" description="Receptor ligand binding region" evidence="11">
    <location>
        <begin position="18"/>
        <end position="202"/>
    </location>
</feature>
<keyword evidence="13" id="KW-1185">Reference proteome</keyword>
<dbReference type="InterPro" id="IPR001828">
    <property type="entry name" value="ANF_lig-bd_rcpt"/>
</dbReference>
<dbReference type="GO" id="GO:0001653">
    <property type="term" value="F:peptide receptor activity"/>
    <property type="evidence" value="ECO:0007669"/>
    <property type="project" value="TreeGrafter"/>
</dbReference>
<feature type="transmembrane region" description="Helical" evidence="10">
    <location>
        <begin position="260"/>
        <end position="283"/>
    </location>
</feature>
<keyword evidence="7" id="KW-0675">Receptor</keyword>
<evidence type="ECO:0000256" key="4">
    <source>
        <dbReference type="ARBA" id="ARBA00022741"/>
    </source>
</evidence>
<keyword evidence="3" id="KW-0732">Signal</keyword>
<accession>A0A8S3YVU8</accession>
<dbReference type="Proteomes" id="UP000678393">
    <property type="component" value="Unassembled WGS sequence"/>
</dbReference>
<dbReference type="GO" id="GO:0004383">
    <property type="term" value="F:guanylate cyclase activity"/>
    <property type="evidence" value="ECO:0007669"/>
    <property type="project" value="TreeGrafter"/>
</dbReference>
<dbReference type="GO" id="GO:0007168">
    <property type="term" value="P:receptor guanylyl cyclase signaling pathway"/>
    <property type="evidence" value="ECO:0007669"/>
    <property type="project" value="TreeGrafter"/>
</dbReference>
<evidence type="ECO:0000313" key="13">
    <source>
        <dbReference type="Proteomes" id="UP000678393"/>
    </source>
</evidence>
<comment type="caution">
    <text evidence="12">The sequence shown here is derived from an EMBL/GenBank/DDBJ whole genome shotgun (WGS) entry which is preliminary data.</text>
</comment>
<protein>
    <recommendedName>
        <fullName evidence="11">Receptor ligand binding region domain-containing protein</fullName>
    </recommendedName>
</protein>
<dbReference type="InterPro" id="IPR001170">
    <property type="entry name" value="ANPR/GUC"/>
</dbReference>
<dbReference type="InterPro" id="IPR050401">
    <property type="entry name" value="Cyclic_nucleotide_synthase"/>
</dbReference>
<name>A0A8S3YVU8_9EUPU</name>
<keyword evidence="9" id="KW-0456">Lyase</keyword>
<keyword evidence="4" id="KW-0547">Nucleotide-binding</keyword>
<dbReference type="PANTHER" id="PTHR11920:SF501">
    <property type="entry name" value="GUANYLATE CYCLASE 32E"/>
    <property type="match status" value="1"/>
</dbReference>
<evidence type="ECO:0000256" key="5">
    <source>
        <dbReference type="ARBA" id="ARBA00022989"/>
    </source>
</evidence>
<evidence type="ECO:0000256" key="9">
    <source>
        <dbReference type="ARBA" id="ARBA00023239"/>
    </source>
</evidence>
<evidence type="ECO:0000259" key="11">
    <source>
        <dbReference type="Pfam" id="PF01094"/>
    </source>
</evidence>
<evidence type="ECO:0000256" key="10">
    <source>
        <dbReference type="SAM" id="Phobius"/>
    </source>
</evidence>
<dbReference type="OrthoDB" id="6158579at2759"/>
<evidence type="ECO:0000256" key="6">
    <source>
        <dbReference type="ARBA" id="ARBA00023136"/>
    </source>
</evidence>
<feature type="non-terminal residue" evidence="12">
    <location>
        <position position="321"/>
    </location>
</feature>